<accession>A0AAE6G3P5</accession>
<name>A0AAE6G3P5_MYXXA</name>
<dbReference type="Pfam" id="PF13649">
    <property type="entry name" value="Methyltransf_25"/>
    <property type="match status" value="1"/>
</dbReference>
<dbReference type="InterPro" id="IPR041698">
    <property type="entry name" value="Methyltransf_25"/>
</dbReference>
<dbReference type="CDD" id="cd02440">
    <property type="entry name" value="AdoMet_MTases"/>
    <property type="match status" value="1"/>
</dbReference>
<dbReference type="Pfam" id="PF15565">
    <property type="entry name" value="Imm30"/>
    <property type="match status" value="1"/>
</dbReference>
<keyword evidence="2" id="KW-0808">Transferase</keyword>
<keyword evidence="3" id="KW-0949">S-adenosyl-L-methionine</keyword>
<dbReference type="Gene3D" id="3.40.50.150">
    <property type="entry name" value="Vaccinia Virus protein VP39"/>
    <property type="match status" value="1"/>
</dbReference>
<proteinExistence type="predicted"/>
<evidence type="ECO:0008006" key="8">
    <source>
        <dbReference type="Google" id="ProtNLM"/>
    </source>
</evidence>
<dbReference type="PANTHER" id="PTHR43464:SF19">
    <property type="entry name" value="UBIQUINONE BIOSYNTHESIS O-METHYLTRANSFERASE, MITOCHONDRIAL"/>
    <property type="match status" value="1"/>
</dbReference>
<keyword evidence="1" id="KW-0489">Methyltransferase</keyword>
<evidence type="ECO:0000256" key="3">
    <source>
        <dbReference type="ARBA" id="ARBA00022691"/>
    </source>
</evidence>
<dbReference type="PANTHER" id="PTHR43464">
    <property type="entry name" value="METHYLTRANSFERASE"/>
    <property type="match status" value="1"/>
</dbReference>
<evidence type="ECO:0000313" key="6">
    <source>
        <dbReference type="EMBL" id="QDE70182.1"/>
    </source>
</evidence>
<dbReference type="Proteomes" id="UP000320179">
    <property type="component" value="Chromosome"/>
</dbReference>
<dbReference type="InterPro" id="IPR029063">
    <property type="entry name" value="SAM-dependent_MTases_sf"/>
</dbReference>
<dbReference type="GO" id="GO:0008168">
    <property type="term" value="F:methyltransferase activity"/>
    <property type="evidence" value="ECO:0007669"/>
    <property type="project" value="UniProtKB-KW"/>
</dbReference>
<dbReference type="AlphaFoldDB" id="A0AAE6G3P5"/>
<protein>
    <recommendedName>
        <fullName evidence="8">Class I SAM-dependent methyltransferase</fullName>
    </recommendedName>
</protein>
<dbReference type="SUPFAM" id="SSF53335">
    <property type="entry name" value="S-adenosyl-L-methionine-dependent methyltransferases"/>
    <property type="match status" value="1"/>
</dbReference>
<feature type="domain" description="Immunity protein 30" evidence="5">
    <location>
        <begin position="184"/>
        <end position="277"/>
    </location>
</feature>
<dbReference type="InterPro" id="IPR029084">
    <property type="entry name" value="Imm30"/>
</dbReference>
<evidence type="ECO:0000259" key="4">
    <source>
        <dbReference type="Pfam" id="PF13649"/>
    </source>
</evidence>
<reference evidence="6 7" key="1">
    <citation type="journal article" date="2019" name="Science">
        <title>Social genes are selection hotspots in kin groups of a soil microbe.</title>
        <authorList>
            <person name="Wielgoss S."/>
            <person name="Wolfensberger R."/>
            <person name="Sun L."/>
            <person name="Fiegna F."/>
            <person name="Velicer G.J."/>
        </authorList>
    </citation>
    <scope>NUCLEOTIDE SEQUENCE [LARGE SCALE GENOMIC DNA]</scope>
    <source>
        <strain evidence="6 7">MC3.5.9c15</strain>
    </source>
</reference>
<evidence type="ECO:0000256" key="2">
    <source>
        <dbReference type="ARBA" id="ARBA00022679"/>
    </source>
</evidence>
<gene>
    <name evidence="6" type="ORF">BHS09_26160</name>
</gene>
<feature type="domain" description="Methyltransferase" evidence="4">
    <location>
        <begin position="42"/>
        <end position="131"/>
    </location>
</feature>
<dbReference type="RefSeq" id="WP_140799478.1">
    <property type="nucleotide sequence ID" value="NZ_CP017173.1"/>
</dbReference>
<sequence>MNLYDELADWWPLVSPPSDYAEEAAEYLRLLRAAATKPLETVLELGSGGGNNASHLKRDFRMTLVEPSEGMRAHSIALNPECEHLLGDMRTVRLGRTFDAVFIHDAIEYMASEEDLRAALATAAEHVAPGGVALVAPDDTRETFEPGLTRRGEAGALTLRAGRATRWDGGTVEWIKELESCSKLSTPSEVDAFSRVLGDMARSKDRRYLPVMLSYLDDDAEAGDVMKVIIGMAESFGADDYVSAVIGMLGVLRGRARDWLEVIHWRIFSSDEFTRAYRVARLGHADDAVVRGFLEDFLKENPEKQERVEFVLTE</sequence>
<evidence type="ECO:0000313" key="7">
    <source>
        <dbReference type="Proteomes" id="UP000320179"/>
    </source>
</evidence>
<dbReference type="GO" id="GO:0032259">
    <property type="term" value="P:methylation"/>
    <property type="evidence" value="ECO:0007669"/>
    <property type="project" value="UniProtKB-KW"/>
</dbReference>
<evidence type="ECO:0000259" key="5">
    <source>
        <dbReference type="Pfam" id="PF15565"/>
    </source>
</evidence>
<dbReference type="EMBL" id="CP017174">
    <property type="protein sequence ID" value="QDE70182.1"/>
    <property type="molecule type" value="Genomic_DNA"/>
</dbReference>
<organism evidence="6 7">
    <name type="scientific">Myxococcus xanthus</name>
    <dbReference type="NCBI Taxonomy" id="34"/>
    <lineage>
        <taxon>Bacteria</taxon>
        <taxon>Pseudomonadati</taxon>
        <taxon>Myxococcota</taxon>
        <taxon>Myxococcia</taxon>
        <taxon>Myxococcales</taxon>
        <taxon>Cystobacterineae</taxon>
        <taxon>Myxococcaceae</taxon>
        <taxon>Myxococcus</taxon>
    </lineage>
</organism>
<evidence type="ECO:0000256" key="1">
    <source>
        <dbReference type="ARBA" id="ARBA00022603"/>
    </source>
</evidence>